<reference evidence="2 3" key="1">
    <citation type="journal article" date="2019" name="Genome Biol. Evol.">
        <title>Day and night: Metabolic profiles and evolutionary relationships of six axenic non-marine cyanobacteria.</title>
        <authorList>
            <person name="Will S.E."/>
            <person name="Henke P."/>
            <person name="Boedeker C."/>
            <person name="Huang S."/>
            <person name="Brinkmann H."/>
            <person name="Rohde M."/>
            <person name="Jarek M."/>
            <person name="Friedl T."/>
            <person name="Seufert S."/>
            <person name="Schumacher M."/>
            <person name="Overmann J."/>
            <person name="Neumann-Schaal M."/>
            <person name="Petersen J."/>
        </authorList>
    </citation>
    <scope>NUCLEOTIDE SEQUENCE [LARGE SCALE GENOMIC DNA]</scope>
    <source>
        <strain evidence="2 3">SAG 39.79</strain>
    </source>
</reference>
<dbReference type="Pfam" id="PF00535">
    <property type="entry name" value="Glycos_transf_2"/>
    <property type="match status" value="1"/>
</dbReference>
<dbReference type="InterPro" id="IPR001173">
    <property type="entry name" value="Glyco_trans_2-like"/>
</dbReference>
<sequence>MSEYGLLKAKTNLSLPLVSIITPSYNQGKFIRKTIESVLTQNYEKIEYWVIDGGSTDETISILKEYESDSRFHWISESDRGQSDAINKGLARIKGEIFSWLNSDDVLVQNALFKVVSAWMEAEQPSIIYGLARFIDECDNDLGLCPRQCPNMTLEKILAWKYHLPQPAVFAPVESVREVGGIDLSLHYAMDFDLWIKLAEKIPLKHISYNLALFRLHSASKTFTITTSLVNDIAEVLSRAKKRGILDDKQAQSCVNLLSAKMYMEMGDFSTAMVKLKSAVMINPSVTLESATLIVRCVTRFLIGEKKWLHLRFILMSFFEANKSLRNNNWA</sequence>
<dbReference type="AlphaFoldDB" id="A0AB37UQ38"/>
<evidence type="ECO:0000313" key="3">
    <source>
        <dbReference type="Proteomes" id="UP000282574"/>
    </source>
</evidence>
<keyword evidence="3" id="KW-1185">Reference proteome</keyword>
<dbReference type="Gene3D" id="3.90.550.10">
    <property type="entry name" value="Spore Coat Polysaccharide Biosynthesis Protein SpsA, Chain A"/>
    <property type="match status" value="1"/>
</dbReference>
<dbReference type="PANTHER" id="PTHR22916:SF65">
    <property type="entry name" value="SLR1065 PROTEIN"/>
    <property type="match status" value="1"/>
</dbReference>
<dbReference type="InterPro" id="IPR029044">
    <property type="entry name" value="Nucleotide-diphossugar_trans"/>
</dbReference>
<dbReference type="GO" id="GO:0016740">
    <property type="term" value="F:transferase activity"/>
    <property type="evidence" value="ECO:0007669"/>
    <property type="project" value="UniProtKB-KW"/>
</dbReference>
<gene>
    <name evidence="2" type="ORF">DSM107010_13760</name>
</gene>
<feature type="domain" description="Glycosyltransferase 2-like" evidence="1">
    <location>
        <begin position="19"/>
        <end position="142"/>
    </location>
</feature>
<keyword evidence="2" id="KW-0808">Transferase</keyword>
<dbReference type="SUPFAM" id="SSF53448">
    <property type="entry name" value="Nucleotide-diphospho-sugar transferases"/>
    <property type="match status" value="1"/>
</dbReference>
<dbReference type="EMBL" id="RSCK01000007">
    <property type="protein sequence ID" value="RUT13421.1"/>
    <property type="molecule type" value="Genomic_DNA"/>
</dbReference>
<accession>A0AB37UQ38</accession>
<dbReference type="Proteomes" id="UP000282574">
    <property type="component" value="Unassembled WGS sequence"/>
</dbReference>
<dbReference type="CDD" id="cd06433">
    <property type="entry name" value="GT_2_WfgS_like"/>
    <property type="match status" value="1"/>
</dbReference>
<evidence type="ECO:0000313" key="2">
    <source>
        <dbReference type="EMBL" id="RUT13421.1"/>
    </source>
</evidence>
<evidence type="ECO:0000259" key="1">
    <source>
        <dbReference type="Pfam" id="PF00535"/>
    </source>
</evidence>
<protein>
    <submittedName>
        <fullName evidence="2">Glycosyl transferase</fullName>
    </submittedName>
</protein>
<proteinExistence type="predicted"/>
<organism evidence="2 3">
    <name type="scientific">Chroococcidiopsis cubana SAG 39.79</name>
    <dbReference type="NCBI Taxonomy" id="388085"/>
    <lineage>
        <taxon>Bacteria</taxon>
        <taxon>Bacillati</taxon>
        <taxon>Cyanobacteriota</taxon>
        <taxon>Cyanophyceae</taxon>
        <taxon>Chroococcidiopsidales</taxon>
        <taxon>Chroococcidiopsidaceae</taxon>
        <taxon>Chroococcidiopsis</taxon>
    </lineage>
</organism>
<name>A0AB37UQ38_9CYAN</name>
<dbReference type="PANTHER" id="PTHR22916">
    <property type="entry name" value="GLYCOSYLTRANSFERASE"/>
    <property type="match status" value="1"/>
</dbReference>
<comment type="caution">
    <text evidence="2">The sequence shown here is derived from an EMBL/GenBank/DDBJ whole genome shotgun (WGS) entry which is preliminary data.</text>
</comment>